<accession>A0A0D8I7S2</accession>
<sequence>MAKMKINAGEEYAKKLSRLGKDSTEIAKKVVMAGARPIADEIRKNLEANIRDPGYVGKGQRIVKKNYKKSSGDLIDSFGIAPPDVDRLGNTNTKIGFEGYDSKGVPNALKARAMESGTSQLKKRPFVRPAVNKMKKKAIEEMGKTLDAEMKIYAL</sequence>
<dbReference type="InterPro" id="IPR010064">
    <property type="entry name" value="HK97-gp10_tail"/>
</dbReference>
<evidence type="ECO:0000313" key="2">
    <source>
        <dbReference type="Proteomes" id="UP000035704"/>
    </source>
</evidence>
<keyword evidence="2" id="KW-1185">Reference proteome</keyword>
<dbReference type="PATRIC" id="fig|84022.5.peg.1338"/>
<protein>
    <submittedName>
        <fullName evidence="1">HK97-like phage protein</fullName>
    </submittedName>
</protein>
<gene>
    <name evidence="1" type="ORF">CACET_c31800</name>
</gene>
<proteinExistence type="predicted"/>
<dbReference type="Pfam" id="PF04883">
    <property type="entry name" value="HK97-gp10_like"/>
    <property type="match status" value="1"/>
</dbReference>
<dbReference type="EMBL" id="CP009687">
    <property type="protein sequence ID" value="AKL96624.1"/>
    <property type="molecule type" value="Genomic_DNA"/>
</dbReference>
<organism evidence="1 2">
    <name type="scientific">Clostridium aceticum</name>
    <dbReference type="NCBI Taxonomy" id="84022"/>
    <lineage>
        <taxon>Bacteria</taxon>
        <taxon>Bacillati</taxon>
        <taxon>Bacillota</taxon>
        <taxon>Clostridia</taxon>
        <taxon>Eubacteriales</taxon>
        <taxon>Clostridiaceae</taxon>
        <taxon>Clostridium</taxon>
    </lineage>
</organism>
<dbReference type="AlphaFoldDB" id="A0A0D8I7S2"/>
<reference evidence="1 2" key="1">
    <citation type="submission" date="2014-10" db="EMBL/GenBank/DDBJ databases">
        <title>Genome sequence of Clostridium aceticum DSM 1496.</title>
        <authorList>
            <person name="Poehlein A."/>
            <person name="Schiel-Bengelsdorf B."/>
            <person name="Gottschalk G."/>
            <person name="Duerre P."/>
            <person name="Daniel R."/>
        </authorList>
    </citation>
    <scope>NUCLEOTIDE SEQUENCE [LARGE SCALE GENOMIC DNA]</scope>
    <source>
        <strain evidence="1 2">DSM 1496</strain>
    </source>
</reference>
<evidence type="ECO:0000313" key="1">
    <source>
        <dbReference type="EMBL" id="AKL96624.1"/>
    </source>
</evidence>
<dbReference type="NCBIfam" id="TIGR01725">
    <property type="entry name" value="phge_HK97_gp10"/>
    <property type="match status" value="1"/>
</dbReference>
<dbReference type="Proteomes" id="UP000035704">
    <property type="component" value="Chromosome"/>
</dbReference>
<dbReference type="OrthoDB" id="2053929at2"/>
<dbReference type="STRING" id="84022.CACET_c31800"/>
<dbReference type="RefSeq" id="WP_044825847.1">
    <property type="nucleotide sequence ID" value="NZ_CP009687.1"/>
</dbReference>
<name>A0A0D8I7S2_9CLOT</name>
<dbReference type="KEGG" id="cace:CACET_c31800"/>